<dbReference type="InterPro" id="IPR003607">
    <property type="entry name" value="HD/PDEase_dom"/>
</dbReference>
<keyword evidence="1 5" id="KW-0540">Nuclease</keyword>
<evidence type="ECO:0000259" key="8">
    <source>
        <dbReference type="PROSITE" id="PS51831"/>
    </source>
</evidence>
<feature type="domain" description="HD" evidence="8">
    <location>
        <begin position="323"/>
        <end position="423"/>
    </location>
</feature>
<dbReference type="STRING" id="1817822.A2826_00035"/>
<evidence type="ECO:0000313" key="9">
    <source>
        <dbReference type="EMBL" id="OGE80462.1"/>
    </source>
</evidence>
<dbReference type="SMART" id="SM00471">
    <property type="entry name" value="HDc"/>
    <property type="match status" value="1"/>
</dbReference>
<dbReference type="InterPro" id="IPR022711">
    <property type="entry name" value="RNase_Y_N"/>
</dbReference>
<dbReference type="SMART" id="SM00322">
    <property type="entry name" value="KH"/>
    <property type="match status" value="1"/>
</dbReference>
<dbReference type="InterPro" id="IPR006674">
    <property type="entry name" value="HD_domain"/>
</dbReference>
<organism evidence="9 10">
    <name type="scientific">Candidatus Doudnabacteria bacterium RIFCSPHIGHO2_01_FULL_43_23</name>
    <dbReference type="NCBI Taxonomy" id="1817822"/>
    <lineage>
        <taxon>Bacteria</taxon>
        <taxon>Candidatus Doudnaibacteriota</taxon>
    </lineage>
</organism>
<dbReference type="InterPro" id="IPR004087">
    <property type="entry name" value="KH_dom"/>
</dbReference>
<evidence type="ECO:0000256" key="3">
    <source>
        <dbReference type="ARBA" id="ARBA00022801"/>
    </source>
</evidence>
<dbReference type="GO" id="GO:0006402">
    <property type="term" value="P:mRNA catabolic process"/>
    <property type="evidence" value="ECO:0007669"/>
    <property type="project" value="UniProtKB-UniRule"/>
</dbReference>
<evidence type="ECO:0000313" key="10">
    <source>
        <dbReference type="Proteomes" id="UP000177912"/>
    </source>
</evidence>
<dbReference type="SUPFAM" id="SSF54791">
    <property type="entry name" value="Eukaryotic type KH-domain (KH-domain type I)"/>
    <property type="match status" value="1"/>
</dbReference>
<dbReference type="PROSITE" id="PS50084">
    <property type="entry name" value="KH_TYPE_1"/>
    <property type="match status" value="1"/>
</dbReference>
<evidence type="ECO:0000256" key="7">
    <source>
        <dbReference type="SAM" id="Coils"/>
    </source>
</evidence>
<evidence type="ECO:0000256" key="5">
    <source>
        <dbReference type="HAMAP-Rule" id="MF_00335"/>
    </source>
</evidence>
<dbReference type="InterPro" id="IPR006675">
    <property type="entry name" value="HDIG_dom"/>
</dbReference>
<comment type="caution">
    <text evidence="9">The sequence shown here is derived from an EMBL/GenBank/DDBJ whole genome shotgun (WGS) entry which is preliminary data.</text>
</comment>
<dbReference type="GO" id="GO:0005886">
    <property type="term" value="C:plasma membrane"/>
    <property type="evidence" value="ECO:0007669"/>
    <property type="project" value="UniProtKB-UniRule"/>
</dbReference>
<dbReference type="SUPFAM" id="SSF109604">
    <property type="entry name" value="HD-domain/PDEase-like"/>
    <property type="match status" value="1"/>
</dbReference>
<keyword evidence="3 5" id="KW-0378">Hydrolase</keyword>
<accession>A0A1F5NSD6</accession>
<comment type="function">
    <text evidence="5">Endoribonuclease that initiates mRNA decay.</text>
</comment>
<dbReference type="CDD" id="cd22431">
    <property type="entry name" value="KH-I_RNaseY"/>
    <property type="match status" value="1"/>
</dbReference>
<protein>
    <recommendedName>
        <fullName evidence="5 6">Ribonuclease Y</fullName>
        <shortName evidence="5">RNase Y</shortName>
        <ecNumber evidence="5 6">3.1.-.-</ecNumber>
    </recommendedName>
</protein>
<gene>
    <name evidence="5" type="primary">rny</name>
    <name evidence="9" type="ORF">A2826_00035</name>
</gene>
<dbReference type="EMBL" id="MFEI01000031">
    <property type="protein sequence ID" value="OGE80462.1"/>
    <property type="molecule type" value="Genomic_DNA"/>
</dbReference>
<dbReference type="PANTHER" id="PTHR12826:SF15">
    <property type="entry name" value="RIBONUCLEASE Y"/>
    <property type="match status" value="1"/>
</dbReference>
<dbReference type="InterPro" id="IPR036612">
    <property type="entry name" value="KH_dom_type_1_sf"/>
</dbReference>
<dbReference type="Pfam" id="PF12072">
    <property type="entry name" value="RNase_Y_N"/>
    <property type="match status" value="1"/>
</dbReference>
<dbReference type="InterPro" id="IPR017705">
    <property type="entry name" value="Ribonuclease_Y"/>
</dbReference>
<comment type="similarity">
    <text evidence="5">Belongs to the RNase Y family.</text>
</comment>
<dbReference type="Pfam" id="PF01966">
    <property type="entry name" value="HD"/>
    <property type="match status" value="1"/>
</dbReference>
<keyword evidence="7" id="KW-0175">Coiled coil</keyword>
<dbReference type="PANTHER" id="PTHR12826">
    <property type="entry name" value="RIBONUCLEASE Y"/>
    <property type="match status" value="1"/>
</dbReference>
<dbReference type="NCBIfam" id="TIGR03319">
    <property type="entry name" value="RNase_Y"/>
    <property type="match status" value="1"/>
</dbReference>
<evidence type="ECO:0000256" key="4">
    <source>
        <dbReference type="ARBA" id="ARBA00022884"/>
    </source>
</evidence>
<proteinExistence type="inferred from homology"/>
<dbReference type="Gene3D" id="3.30.1370.10">
    <property type="entry name" value="K Homology domain, type 1"/>
    <property type="match status" value="1"/>
</dbReference>
<sequence length="514" mass="57798">MSGIFIFVAIGSLVGIGLGYLLRKIQASYQIESAEGRLQKMLADAKSQEKEMLLSAKQKAMEITETAKKQENEFRNQIIKVEQRLEKKEGDLEKKFEDLDQKRQQLAEKIEDVKKKEEETEEIKQKQVKKLEEVAGMDRERAKTVLIEAVEKSVSEDLADLTRKRQAEARLQADKTAREIVADAIQRCSAEVATETTTTYVQLPSEEMKGRIIGKEGRNIKAFEQMMGVEVIVDDTPDTVVISGFNSIRRQIAKLTLEKLIKDGRIHPAKIEDAQKKAKEEINKSIAEAGEQAVYELGITNFPDKLVFLIGRLKYRSSYGQNMLKHSIEMAHIAVLIAKSLGADVNIVKQGAILHDIGKALDQDMEGTHVEIGRAIAEKFNLDKRVINAIESHHHDTDVGEKSEAAQSIEAIIVDAADNISGARPGARRESFDQYIKRLEELENLANTFPGVEKTYAIQGGREVRVFVRPKDLDDWGAIKLAKDLAGRIQNELKYPGEIKVHVIRETRAVEYAR</sequence>
<keyword evidence="2 5" id="KW-0255">Endonuclease</keyword>
<dbReference type="CDD" id="cd00077">
    <property type="entry name" value="HDc"/>
    <property type="match status" value="1"/>
</dbReference>
<dbReference type="NCBIfam" id="TIGR00277">
    <property type="entry name" value="HDIG"/>
    <property type="match status" value="1"/>
</dbReference>
<keyword evidence="4 5" id="KW-0694">RNA-binding</keyword>
<dbReference type="Gene3D" id="1.10.3210.10">
    <property type="entry name" value="Hypothetical protein af1432"/>
    <property type="match status" value="1"/>
</dbReference>
<reference evidence="9 10" key="1">
    <citation type="journal article" date="2016" name="Nat. Commun.">
        <title>Thousands of microbial genomes shed light on interconnected biogeochemical processes in an aquifer system.</title>
        <authorList>
            <person name="Anantharaman K."/>
            <person name="Brown C.T."/>
            <person name="Hug L.A."/>
            <person name="Sharon I."/>
            <person name="Castelle C.J."/>
            <person name="Probst A.J."/>
            <person name="Thomas B.C."/>
            <person name="Singh A."/>
            <person name="Wilkins M.J."/>
            <person name="Karaoz U."/>
            <person name="Brodie E.L."/>
            <person name="Williams K.H."/>
            <person name="Hubbard S.S."/>
            <person name="Banfield J.F."/>
        </authorList>
    </citation>
    <scope>NUCLEOTIDE SEQUENCE [LARGE SCALE GENOMIC DNA]</scope>
</reference>
<dbReference type="PROSITE" id="PS51831">
    <property type="entry name" value="HD"/>
    <property type="match status" value="1"/>
</dbReference>
<dbReference type="GO" id="GO:0016787">
    <property type="term" value="F:hydrolase activity"/>
    <property type="evidence" value="ECO:0007669"/>
    <property type="project" value="UniProtKB-KW"/>
</dbReference>
<dbReference type="AlphaFoldDB" id="A0A1F5NSD6"/>
<feature type="coiled-coil region" evidence="7">
    <location>
        <begin position="31"/>
        <end position="134"/>
    </location>
</feature>
<dbReference type="EC" id="3.1.-.-" evidence="5 6"/>
<dbReference type="GO" id="GO:0004521">
    <property type="term" value="F:RNA endonuclease activity"/>
    <property type="evidence" value="ECO:0007669"/>
    <property type="project" value="UniProtKB-UniRule"/>
</dbReference>
<evidence type="ECO:0000256" key="1">
    <source>
        <dbReference type="ARBA" id="ARBA00022722"/>
    </source>
</evidence>
<dbReference type="HAMAP" id="MF_00335">
    <property type="entry name" value="RNase_Y"/>
    <property type="match status" value="1"/>
</dbReference>
<dbReference type="GO" id="GO:0003723">
    <property type="term" value="F:RNA binding"/>
    <property type="evidence" value="ECO:0007669"/>
    <property type="project" value="UniProtKB-UniRule"/>
</dbReference>
<dbReference type="Proteomes" id="UP000177912">
    <property type="component" value="Unassembled WGS sequence"/>
</dbReference>
<evidence type="ECO:0000256" key="6">
    <source>
        <dbReference type="NCBIfam" id="TIGR03319"/>
    </source>
</evidence>
<name>A0A1F5NSD6_9BACT</name>
<dbReference type="InterPro" id="IPR004088">
    <property type="entry name" value="KH_dom_type_1"/>
</dbReference>
<evidence type="ECO:0000256" key="2">
    <source>
        <dbReference type="ARBA" id="ARBA00022759"/>
    </source>
</evidence>
<dbReference type="Pfam" id="PF00013">
    <property type="entry name" value="KH_1"/>
    <property type="match status" value="1"/>
</dbReference>